<keyword evidence="1" id="KW-0812">Transmembrane</keyword>
<proteinExistence type="predicted"/>
<reference evidence="2 3" key="2">
    <citation type="submission" date="2018-11" db="EMBL/GenBank/DDBJ databases">
        <authorList>
            <consortium name="Pathogen Informatics"/>
        </authorList>
    </citation>
    <scope>NUCLEOTIDE SEQUENCE [LARGE SCALE GENOMIC DNA]</scope>
</reference>
<dbReference type="Proteomes" id="UP000278807">
    <property type="component" value="Unassembled WGS sequence"/>
</dbReference>
<gene>
    <name evidence="2" type="ORF">HNAJ_LOCUS12750</name>
</gene>
<evidence type="ECO:0000313" key="3">
    <source>
        <dbReference type="Proteomes" id="UP000278807"/>
    </source>
</evidence>
<keyword evidence="3" id="KW-1185">Reference proteome</keyword>
<sequence length="119" mass="13448">MWVERILPIVPSNRVRHKTFSVLIFTAIILCFFVGALTDLQKNVKMYMNCDKRDSVKQTKPKYNYNNRANNFARWENAEDAAVDVAVDVVMTAVRRAVMTAVSIVGTTVASALHAVRFP</sequence>
<accession>A0A0R3TY27</accession>
<feature type="transmembrane region" description="Helical" evidence="1">
    <location>
        <begin position="20"/>
        <end position="38"/>
    </location>
</feature>
<dbReference type="AlphaFoldDB" id="A0A0R3TY27"/>
<keyword evidence="1" id="KW-0472">Membrane</keyword>
<dbReference type="WBParaSite" id="HNAJ_0001277401-mRNA-1">
    <property type="protein sequence ID" value="HNAJ_0001277401-mRNA-1"/>
    <property type="gene ID" value="HNAJ_0001277401"/>
</dbReference>
<protein>
    <submittedName>
        <fullName evidence="4">Col_cuticle_N domain-containing protein</fullName>
    </submittedName>
</protein>
<evidence type="ECO:0000256" key="1">
    <source>
        <dbReference type="SAM" id="Phobius"/>
    </source>
</evidence>
<dbReference type="EMBL" id="UZAE01014616">
    <property type="protein sequence ID" value="VDO13989.1"/>
    <property type="molecule type" value="Genomic_DNA"/>
</dbReference>
<name>A0A0R3TY27_RODNA</name>
<keyword evidence="1" id="KW-1133">Transmembrane helix</keyword>
<evidence type="ECO:0000313" key="4">
    <source>
        <dbReference type="WBParaSite" id="HNAJ_0001277401-mRNA-1"/>
    </source>
</evidence>
<reference evidence="4" key="1">
    <citation type="submission" date="2017-02" db="UniProtKB">
        <authorList>
            <consortium name="WormBaseParasite"/>
        </authorList>
    </citation>
    <scope>IDENTIFICATION</scope>
</reference>
<organism evidence="4">
    <name type="scientific">Rodentolepis nana</name>
    <name type="common">Dwarf tapeworm</name>
    <name type="synonym">Hymenolepis nana</name>
    <dbReference type="NCBI Taxonomy" id="102285"/>
    <lineage>
        <taxon>Eukaryota</taxon>
        <taxon>Metazoa</taxon>
        <taxon>Spiralia</taxon>
        <taxon>Lophotrochozoa</taxon>
        <taxon>Platyhelminthes</taxon>
        <taxon>Cestoda</taxon>
        <taxon>Eucestoda</taxon>
        <taxon>Cyclophyllidea</taxon>
        <taxon>Hymenolepididae</taxon>
        <taxon>Rodentolepis</taxon>
    </lineage>
</organism>
<evidence type="ECO:0000313" key="2">
    <source>
        <dbReference type="EMBL" id="VDO13989.1"/>
    </source>
</evidence>